<dbReference type="CDD" id="cd02972">
    <property type="entry name" value="DsbA_family"/>
    <property type="match status" value="1"/>
</dbReference>
<dbReference type="EMBL" id="RWJN01000403">
    <property type="protein sequence ID" value="TCD62091.1"/>
    <property type="molecule type" value="Genomic_DNA"/>
</dbReference>
<name>A0A4R0R486_9APHY</name>
<dbReference type="SUPFAM" id="SSF52833">
    <property type="entry name" value="Thioredoxin-like"/>
    <property type="match status" value="1"/>
</dbReference>
<proteinExistence type="predicted"/>
<dbReference type="AlphaFoldDB" id="A0A4R0R486"/>
<protein>
    <recommendedName>
        <fullName evidence="1">Thioredoxin-like fold domain-containing protein</fullName>
    </recommendedName>
</protein>
<dbReference type="InterPro" id="IPR012336">
    <property type="entry name" value="Thioredoxin-like_fold"/>
</dbReference>
<dbReference type="PANTHER" id="PTHR33875">
    <property type="entry name" value="OS09G0542200 PROTEIN"/>
    <property type="match status" value="1"/>
</dbReference>
<sequence length="207" mass="23682">MALQPNLKAFIVAGPHDAPHTLDIFMDFICPYSAKMALAIDTFLKPTFEPGGQFAGKVKVILRQQVQPWHASGLFLHEAVLAVARVAPEFLWTYCLQLWEHQQEFMDEDTSVLTPVQIREKLIALATQIMGEKNGKEVRKLLQFRPHRMRNGGVHTSEEIRYVVRFGRQNGIHVSPTVMWDGLITEEPQSSWGEKAWMDFLTRKVIV</sequence>
<dbReference type="PANTHER" id="PTHR33875:SF2">
    <property type="entry name" value="ACR183CP"/>
    <property type="match status" value="1"/>
</dbReference>
<dbReference type="InterPro" id="IPR036249">
    <property type="entry name" value="Thioredoxin-like_sf"/>
</dbReference>
<evidence type="ECO:0000313" key="3">
    <source>
        <dbReference type="Proteomes" id="UP000292702"/>
    </source>
</evidence>
<accession>A0A4R0R486</accession>
<dbReference type="OrthoDB" id="37297at2759"/>
<gene>
    <name evidence="2" type="ORF">EIP91_007491</name>
</gene>
<dbReference type="Pfam" id="PF13462">
    <property type="entry name" value="Thioredoxin_4"/>
    <property type="match status" value="1"/>
</dbReference>
<keyword evidence="3" id="KW-1185">Reference proteome</keyword>
<evidence type="ECO:0000313" key="2">
    <source>
        <dbReference type="EMBL" id="TCD62091.1"/>
    </source>
</evidence>
<evidence type="ECO:0000259" key="1">
    <source>
        <dbReference type="Pfam" id="PF13462"/>
    </source>
</evidence>
<comment type="caution">
    <text evidence="2">The sequence shown here is derived from an EMBL/GenBank/DDBJ whole genome shotgun (WGS) entry which is preliminary data.</text>
</comment>
<dbReference type="Proteomes" id="UP000292702">
    <property type="component" value="Unassembled WGS sequence"/>
</dbReference>
<dbReference type="Gene3D" id="3.40.30.10">
    <property type="entry name" value="Glutaredoxin"/>
    <property type="match status" value="1"/>
</dbReference>
<dbReference type="STRING" id="92696.A0A4R0R486"/>
<reference evidence="2 3" key="1">
    <citation type="submission" date="2018-11" db="EMBL/GenBank/DDBJ databases">
        <title>Genome assembly of Steccherinum ochraceum LE-BIN_3174, the white-rot fungus of the Steccherinaceae family (The Residual Polyporoid clade, Polyporales, Basidiomycota).</title>
        <authorList>
            <person name="Fedorova T.V."/>
            <person name="Glazunova O.A."/>
            <person name="Landesman E.O."/>
            <person name="Moiseenko K.V."/>
            <person name="Psurtseva N.V."/>
            <person name="Savinova O.S."/>
            <person name="Shakhova N.V."/>
            <person name="Tyazhelova T.V."/>
            <person name="Vasina D.V."/>
        </authorList>
    </citation>
    <scope>NUCLEOTIDE SEQUENCE [LARGE SCALE GENOMIC DNA]</scope>
    <source>
        <strain evidence="2 3">LE-BIN_3174</strain>
    </source>
</reference>
<feature type="domain" description="Thioredoxin-like fold" evidence="1">
    <location>
        <begin position="11"/>
        <end position="191"/>
    </location>
</feature>
<organism evidence="2 3">
    <name type="scientific">Steccherinum ochraceum</name>
    <dbReference type="NCBI Taxonomy" id="92696"/>
    <lineage>
        <taxon>Eukaryota</taxon>
        <taxon>Fungi</taxon>
        <taxon>Dikarya</taxon>
        <taxon>Basidiomycota</taxon>
        <taxon>Agaricomycotina</taxon>
        <taxon>Agaricomycetes</taxon>
        <taxon>Polyporales</taxon>
        <taxon>Steccherinaceae</taxon>
        <taxon>Steccherinum</taxon>
    </lineage>
</organism>